<keyword evidence="8" id="KW-0496">Mitochondrion</keyword>
<evidence type="ECO:0000256" key="1">
    <source>
        <dbReference type="ARBA" id="ARBA00001311"/>
    </source>
</evidence>
<proteinExistence type="inferred from homology"/>
<dbReference type="Pfam" id="PF01425">
    <property type="entry name" value="Amidase"/>
    <property type="match status" value="2"/>
</dbReference>
<comment type="catalytic activity">
    <reaction evidence="1">
        <text>a monocarboxylic acid amide + H2O = a monocarboxylate + NH4(+)</text>
        <dbReference type="Rhea" id="RHEA:12020"/>
        <dbReference type="ChEBI" id="CHEBI:15377"/>
        <dbReference type="ChEBI" id="CHEBI:28938"/>
        <dbReference type="ChEBI" id="CHEBI:35757"/>
        <dbReference type="ChEBI" id="CHEBI:83628"/>
        <dbReference type="EC" id="3.5.1.4"/>
    </reaction>
</comment>
<dbReference type="InterPro" id="IPR020556">
    <property type="entry name" value="Amidase_CS"/>
</dbReference>
<dbReference type="FunFam" id="3.40.50.12710:FF:000002">
    <property type="entry name" value="Protein arginine methyltransferase NDUFAF7"/>
    <property type="match status" value="1"/>
</dbReference>
<evidence type="ECO:0000259" key="10">
    <source>
        <dbReference type="Pfam" id="PF01425"/>
    </source>
</evidence>
<keyword evidence="7" id="KW-0378">Hydrolase</keyword>
<evidence type="ECO:0000256" key="7">
    <source>
        <dbReference type="ARBA" id="ARBA00022801"/>
    </source>
</evidence>
<dbReference type="InterPro" id="IPR036928">
    <property type="entry name" value="AS_sf"/>
</dbReference>
<comment type="similarity">
    <text evidence="3">Belongs to the NDUFAF7 family.</text>
</comment>
<reference evidence="11 12" key="1">
    <citation type="submission" date="2016-12" db="EMBL/GenBank/DDBJ databases">
        <title>The genomes of Aspergillus section Nigri reveals drivers in fungal speciation.</title>
        <authorList>
            <consortium name="DOE Joint Genome Institute"/>
            <person name="Vesth T.C."/>
            <person name="Nybo J."/>
            <person name="Theobald S."/>
            <person name="Brandl J."/>
            <person name="Frisvad J.C."/>
            <person name="Nielsen K.F."/>
            <person name="Lyhne E.K."/>
            <person name="Kogle M.E."/>
            <person name="Kuo A."/>
            <person name="Riley R."/>
            <person name="Clum A."/>
            <person name="Nolan M."/>
            <person name="Lipzen A."/>
            <person name="Salamov A."/>
            <person name="Henrissat B."/>
            <person name="Wiebenga A."/>
            <person name="De Vries R.P."/>
            <person name="Grigoriev I.V."/>
            <person name="Mortensen U.H."/>
            <person name="Andersen M.R."/>
            <person name="Baker S.E."/>
        </authorList>
    </citation>
    <scope>NUCLEOTIDE SEQUENCE [LARGE SCALE GENOMIC DNA]</scope>
    <source>
        <strain evidence="11 12">CBS 117.55</strain>
    </source>
</reference>
<dbReference type="Gene3D" id="3.90.1300.10">
    <property type="entry name" value="Amidase signature (AS) domain"/>
    <property type="match status" value="1"/>
</dbReference>
<comment type="catalytic activity">
    <reaction evidence="9">
        <text>L-arginyl-[protein] + 2 S-adenosyl-L-methionine = N(omega),N(omega)'-dimethyl-L-arginyl-[protein] + 2 S-adenosyl-L-homocysteine + 2 H(+)</text>
        <dbReference type="Rhea" id="RHEA:48108"/>
        <dbReference type="Rhea" id="RHEA-COMP:10532"/>
        <dbReference type="Rhea" id="RHEA-COMP:11992"/>
        <dbReference type="ChEBI" id="CHEBI:15378"/>
        <dbReference type="ChEBI" id="CHEBI:29965"/>
        <dbReference type="ChEBI" id="CHEBI:57856"/>
        <dbReference type="ChEBI" id="CHEBI:59789"/>
        <dbReference type="ChEBI" id="CHEBI:88221"/>
        <dbReference type="EC" id="2.1.1.320"/>
    </reaction>
</comment>
<dbReference type="RefSeq" id="XP_025402474.1">
    <property type="nucleotide sequence ID" value="XM_025544655.1"/>
</dbReference>
<gene>
    <name evidence="11" type="ORF">BO70DRAFT_369027</name>
</gene>
<sequence>MLTREFIDDSLYNMNYGYFSKHATIFSPGDPFYFNEIEDGPAFHRMLGQRYEEFEDRLDAEHPDESRQLWHTPTELFRPYYGETIARYLVSNYKLTLYPYHDLIIYEMGAGNGTLMMNILDYIRDTDYEVYQRTKFKIIEISPALASLQMQNLTASLDAAGHRDHVEIVNRSIFDWDTYVHSPCFFLALEVFDNFSHDAIRFDTRTGLPQQGGVLIDADGEFHEYYNSQLDPVAKRFLRVRQAAARRATGAPAAEKYRYTPPEYIPTRLMQFFDILNTYFPAHRLIASDFSSLPDAVPGTNAPVVQTRYKRRTVPVSTPFVYQGYFDIFFPTDFNMIEDLYRAITGKLTQVVSHGDFKPPTTPSNMTIPPWKPTVYKKRAAQLAAIPPAWHIPTPEDNTNNTNPLTTIQTSHLLTPDEHKWTSTSDTPTLLAKLASREITSVQLTTAFCKRAALAQQLTKCLTEIFFERALARAKELDEVLERTGETVGPLHGLPVSVKDRFDVEGWDTSVGWVGLCGKPATSSDSIVTLLEKMGAVLYVKTNVPQSLMMSDSYNHVFGQSVNAFNAQLISGGSSGGEGALVGTGGSVLGIGTDIGGSIRIPANLQGQHQHYLVPPVAGPMARSLPTIEHFMQSLLDSEPWTLDPTCLPIPWRRDLAAKPARKLRLGIIYDDGVVKPQPPIARAMRETARKLVDAGHEVIEWDTTLHTTGTALWTKSILADGGAHCRHLCDIVGEPLIEGMVVGGPDDELTIAEREELEKTTQTYRTQYLTQWTTSQIDALIMPVTPWVGYTPKTWVKSHQWLGYTALWNLLDYAAVTVPVTFADRDLDGAGGQEWESWVAHGAVVRGVADGFNWGQYDVDLVQGMPITVQIVGGRFGEEKAVAVARVLDELNGVN</sequence>
<comment type="caution">
    <text evidence="11">The sequence shown here is derived from an EMBL/GenBank/DDBJ whole genome shotgun (WGS) entry which is preliminary data.</text>
</comment>
<feature type="domain" description="Amidase" evidence="10">
    <location>
        <begin position="444"/>
        <end position="607"/>
    </location>
</feature>
<dbReference type="GO" id="GO:0004040">
    <property type="term" value="F:amidase activity"/>
    <property type="evidence" value="ECO:0007669"/>
    <property type="project" value="UniProtKB-EC"/>
</dbReference>
<dbReference type="InterPro" id="IPR029063">
    <property type="entry name" value="SAM-dependent_MTases_sf"/>
</dbReference>
<dbReference type="GeneID" id="37066892"/>
<dbReference type="SUPFAM" id="SSF75304">
    <property type="entry name" value="Amidase signature (AS) enzymes"/>
    <property type="match status" value="1"/>
</dbReference>
<evidence type="ECO:0000256" key="9">
    <source>
        <dbReference type="ARBA" id="ARBA00048612"/>
    </source>
</evidence>
<evidence type="ECO:0000313" key="11">
    <source>
        <dbReference type="EMBL" id="PWY89287.1"/>
    </source>
</evidence>
<evidence type="ECO:0000256" key="2">
    <source>
        <dbReference type="ARBA" id="ARBA00004173"/>
    </source>
</evidence>
<evidence type="ECO:0000256" key="6">
    <source>
        <dbReference type="ARBA" id="ARBA00022679"/>
    </source>
</evidence>
<name>A0A317WVN6_9EURO</name>
<dbReference type="PROSITE" id="PS00571">
    <property type="entry name" value="AMIDASES"/>
    <property type="match status" value="1"/>
</dbReference>
<evidence type="ECO:0000256" key="3">
    <source>
        <dbReference type="ARBA" id="ARBA00005891"/>
    </source>
</evidence>
<evidence type="ECO:0000256" key="4">
    <source>
        <dbReference type="ARBA" id="ARBA00009199"/>
    </source>
</evidence>
<protein>
    <submittedName>
        <fullName evidence="11">Amidase signature enzyme</fullName>
    </submittedName>
</protein>
<dbReference type="PANTHER" id="PTHR46072:SF1">
    <property type="entry name" value="AMIDASE"/>
    <property type="match status" value="1"/>
</dbReference>
<dbReference type="InterPro" id="IPR003788">
    <property type="entry name" value="NDUFAF7"/>
</dbReference>
<dbReference type="Pfam" id="PF02636">
    <property type="entry name" value="Methyltransf_28"/>
    <property type="match status" value="1"/>
</dbReference>
<organism evidence="11 12">
    <name type="scientific">Aspergillus heteromorphus CBS 117.55</name>
    <dbReference type="NCBI Taxonomy" id="1448321"/>
    <lineage>
        <taxon>Eukaryota</taxon>
        <taxon>Fungi</taxon>
        <taxon>Dikarya</taxon>
        <taxon>Ascomycota</taxon>
        <taxon>Pezizomycotina</taxon>
        <taxon>Eurotiomycetes</taxon>
        <taxon>Eurotiomycetidae</taxon>
        <taxon>Eurotiales</taxon>
        <taxon>Aspergillaceae</taxon>
        <taxon>Aspergillus</taxon>
        <taxon>Aspergillus subgen. Circumdati</taxon>
    </lineage>
</organism>
<dbReference type="GO" id="GO:0032259">
    <property type="term" value="P:methylation"/>
    <property type="evidence" value="ECO:0007669"/>
    <property type="project" value="UniProtKB-KW"/>
</dbReference>
<dbReference type="OrthoDB" id="6428749at2759"/>
<evidence type="ECO:0000313" key="12">
    <source>
        <dbReference type="Proteomes" id="UP000247233"/>
    </source>
</evidence>
<dbReference type="GO" id="GO:0035243">
    <property type="term" value="F:protein-arginine omega-N symmetric methyltransferase activity"/>
    <property type="evidence" value="ECO:0007669"/>
    <property type="project" value="UniProtKB-EC"/>
</dbReference>
<keyword evidence="6" id="KW-0808">Transferase</keyword>
<dbReference type="STRING" id="1448321.A0A317WVN6"/>
<dbReference type="PANTHER" id="PTHR46072">
    <property type="entry name" value="AMIDASE-RELATED-RELATED"/>
    <property type="match status" value="1"/>
</dbReference>
<dbReference type="InterPro" id="IPR023631">
    <property type="entry name" value="Amidase_dom"/>
</dbReference>
<dbReference type="EMBL" id="MSFL01000004">
    <property type="protein sequence ID" value="PWY89287.1"/>
    <property type="molecule type" value="Genomic_DNA"/>
</dbReference>
<evidence type="ECO:0000256" key="5">
    <source>
        <dbReference type="ARBA" id="ARBA00022603"/>
    </source>
</evidence>
<dbReference type="SUPFAM" id="SSF53335">
    <property type="entry name" value="S-adenosyl-L-methionine-dependent methyltransferases"/>
    <property type="match status" value="1"/>
</dbReference>
<accession>A0A317WVN6</accession>
<keyword evidence="5" id="KW-0489">Methyltransferase</keyword>
<dbReference type="AlphaFoldDB" id="A0A317WVN6"/>
<feature type="domain" description="Amidase" evidence="10">
    <location>
        <begin position="617"/>
        <end position="881"/>
    </location>
</feature>
<dbReference type="GO" id="GO:0005739">
    <property type="term" value="C:mitochondrion"/>
    <property type="evidence" value="ECO:0007669"/>
    <property type="project" value="UniProtKB-SubCell"/>
</dbReference>
<dbReference type="InterPro" id="IPR038375">
    <property type="entry name" value="NDUFAF7_sf"/>
</dbReference>
<keyword evidence="12" id="KW-1185">Reference proteome</keyword>
<dbReference type="Proteomes" id="UP000247233">
    <property type="component" value="Unassembled WGS sequence"/>
</dbReference>
<comment type="similarity">
    <text evidence="4">Belongs to the amidase family.</text>
</comment>
<dbReference type="Gene3D" id="3.40.50.12710">
    <property type="match status" value="1"/>
</dbReference>
<comment type="subcellular location">
    <subcellularLocation>
        <location evidence="2">Mitochondrion</location>
    </subcellularLocation>
</comment>
<dbReference type="VEuPathDB" id="FungiDB:BO70DRAFT_369027"/>
<evidence type="ECO:0000256" key="8">
    <source>
        <dbReference type="ARBA" id="ARBA00023128"/>
    </source>
</evidence>